<dbReference type="AlphaFoldDB" id="A0A248UK69"/>
<dbReference type="Proteomes" id="UP000215256">
    <property type="component" value="Chromosome 1"/>
</dbReference>
<gene>
    <name evidence="2" type="ORF">CES85_2348</name>
</gene>
<evidence type="ECO:0000313" key="3">
    <source>
        <dbReference type="Proteomes" id="UP000215256"/>
    </source>
</evidence>
<accession>A0A248UK69</accession>
<feature type="compositionally biased region" description="Basic and acidic residues" evidence="1">
    <location>
        <begin position="11"/>
        <end position="25"/>
    </location>
</feature>
<sequence>MWHGSSLRGVGESRRGSAADNDHGGGGEPASCRAKLGGIKFARHKGGETALGSSAMTKEFSISARDHGFSIAQKGLDLVTGLRRLPCVAVETIDTEDDLGDFLLRRAGPVSVKGTQHSALAGAHLSRQPRVGGNGPAVQSREKAIHGFDPVEALNAERDRGNRRRVPVNGAVNDLERLPVRETEAKRRVVICQWRIASPWFGENA</sequence>
<dbReference type="EMBL" id="CP022604">
    <property type="protein sequence ID" value="ASV87084.1"/>
    <property type="molecule type" value="Genomic_DNA"/>
</dbReference>
<proteinExistence type="predicted"/>
<evidence type="ECO:0000313" key="2">
    <source>
        <dbReference type="EMBL" id="ASV87084.1"/>
    </source>
</evidence>
<protein>
    <submittedName>
        <fullName evidence="2">Uncharacterized protein</fullName>
    </submittedName>
</protein>
<dbReference type="KEGG" id="och:CES85_2348"/>
<organism evidence="2 3">
    <name type="scientific">Ochrobactrum quorumnocens</name>
    <dbReference type="NCBI Taxonomy" id="271865"/>
    <lineage>
        <taxon>Bacteria</taxon>
        <taxon>Pseudomonadati</taxon>
        <taxon>Pseudomonadota</taxon>
        <taxon>Alphaproteobacteria</taxon>
        <taxon>Hyphomicrobiales</taxon>
        <taxon>Brucellaceae</taxon>
        <taxon>Brucella/Ochrobactrum group</taxon>
        <taxon>Ochrobactrum</taxon>
    </lineage>
</organism>
<reference evidence="2 3" key="1">
    <citation type="submission" date="2017-07" db="EMBL/GenBank/DDBJ databases">
        <title>Phylogenetic study on the rhizospheric bacterium Ochrobactrum sp. A44.</title>
        <authorList>
            <person name="Krzyzanowska D.M."/>
            <person name="Ossowicki A."/>
            <person name="Rajewska M."/>
            <person name="Maciag T."/>
            <person name="Kaczynski Z."/>
            <person name="Czerwicka M."/>
            <person name="Jafra S."/>
        </authorList>
    </citation>
    <scope>NUCLEOTIDE SEQUENCE [LARGE SCALE GENOMIC DNA]</scope>
    <source>
        <strain evidence="2 3">A44</strain>
    </source>
</reference>
<feature type="region of interest" description="Disordered" evidence="1">
    <location>
        <begin position="1"/>
        <end position="31"/>
    </location>
</feature>
<evidence type="ECO:0000256" key="1">
    <source>
        <dbReference type="SAM" id="MobiDB-lite"/>
    </source>
</evidence>
<name>A0A248UK69_9HYPH</name>